<proteinExistence type="inferred from homology"/>
<evidence type="ECO:0000256" key="5">
    <source>
        <dbReference type="ARBA" id="ARBA00022944"/>
    </source>
</evidence>
<dbReference type="Pfam" id="PF04464">
    <property type="entry name" value="Glyphos_transf"/>
    <property type="match status" value="1"/>
</dbReference>
<dbReference type="InterPro" id="IPR051612">
    <property type="entry name" value="Teichoic_Acid_Biosynth"/>
</dbReference>
<dbReference type="PANTHER" id="PTHR37316:SF3">
    <property type="entry name" value="TEICHOIC ACID GLYCEROL-PHOSPHATE TRANSFERASE"/>
    <property type="match status" value="1"/>
</dbReference>
<comment type="subcellular location">
    <subcellularLocation>
        <location evidence="1">Cell membrane</location>
        <topology evidence="1">Peripheral membrane protein</topology>
    </subcellularLocation>
</comment>
<dbReference type="EMBL" id="CP135131">
    <property type="protein sequence ID" value="WNP40632.1"/>
    <property type="molecule type" value="Genomic_DNA"/>
</dbReference>
<dbReference type="InterPro" id="IPR043149">
    <property type="entry name" value="TagF_N"/>
</dbReference>
<accession>A0AA96DFF9</accession>
<dbReference type="InterPro" id="IPR007554">
    <property type="entry name" value="Glycerophosphate_synth"/>
</dbReference>
<evidence type="ECO:0000256" key="3">
    <source>
        <dbReference type="ARBA" id="ARBA00022475"/>
    </source>
</evidence>
<organism evidence="7">
    <name type="scientific">Arcobacter sp. AZ-2023</name>
    <dbReference type="NCBI Taxonomy" id="3074453"/>
    <lineage>
        <taxon>Bacteria</taxon>
        <taxon>Pseudomonadati</taxon>
        <taxon>Campylobacterota</taxon>
        <taxon>Epsilonproteobacteria</taxon>
        <taxon>Campylobacterales</taxon>
        <taxon>Arcobacteraceae</taxon>
        <taxon>Arcobacter</taxon>
    </lineage>
</organism>
<dbReference type="EMBL" id="CP134853">
    <property type="protein sequence ID" value="WNL26814.1"/>
    <property type="molecule type" value="Genomic_DNA"/>
</dbReference>
<dbReference type="GO" id="GO:0005886">
    <property type="term" value="C:plasma membrane"/>
    <property type="evidence" value="ECO:0007669"/>
    <property type="project" value="UniProtKB-SubCell"/>
</dbReference>
<evidence type="ECO:0000313" key="10">
    <source>
        <dbReference type="EMBL" id="WNP40632.1"/>
    </source>
</evidence>
<evidence type="ECO:0000256" key="1">
    <source>
        <dbReference type="ARBA" id="ARBA00004202"/>
    </source>
</evidence>
<keyword evidence="3" id="KW-1003">Cell membrane</keyword>
<evidence type="ECO:0000313" key="7">
    <source>
        <dbReference type="EMBL" id="WNL26814.1"/>
    </source>
</evidence>
<dbReference type="AlphaFoldDB" id="A0AA96DFF9"/>
<dbReference type="EMBL" id="CP134855">
    <property type="protein sequence ID" value="WNL32390.1"/>
    <property type="molecule type" value="Genomic_DNA"/>
</dbReference>
<sequence>MIKQILVIDLRKLEEKFNLMNILEIYKNKQIYLSPHSPMTLALEQYLLKFDIKILGFIDKNKEGENISKIENLSSNFDYIFILSPNHFNAIYESYLNFFSKEKLIKVEIKAGNYSFINSVKKEEKRFFYEPIKIQINRNKFVFISKGFISANNKALYIYCIKNKIDTTILTDNKEQIEELKQYKLPYEILDTKESDYEIAIAKYIIFDQGNYTYLPKLHYSQQTIQLWHGVGLKKMSKMNNITYDYFISTSNWTNETNFKNIFSAKEFLNFGYPRNDIFFKEEDDLDFIFCDRLILKTILDNKDKKIVLYTPTHRENNNNLLLDFDSLNDKLKQLNTIFIVKLHPFILEFYSKIEEKTYSNIFFHNAFGDIYPLLKYIDILVSDYSSIVYDFLLLNKPIVFYIYDINEYKKNVSLLFDYDEFSPGIKVKNQDELENSFSKKDEYREKREEIKNLFFDKIAQNESSKNIIDKIKENN</sequence>
<evidence type="ECO:0000256" key="4">
    <source>
        <dbReference type="ARBA" id="ARBA00022679"/>
    </source>
</evidence>
<dbReference type="Gene3D" id="3.40.50.12580">
    <property type="match status" value="1"/>
</dbReference>
<reference evidence="7" key="1">
    <citation type="submission" date="2023-09" db="EMBL/GenBank/DDBJ databases">
        <title>Arcobacter tbilisiensis sp. nov. isolated from chicken meat in Tbilisi, Georgia.</title>
        <authorList>
            <person name="Matthias R."/>
            <person name="Zautner A.E."/>
        </authorList>
    </citation>
    <scope>NUCLEOTIDE SEQUENCE</scope>
    <source>
        <strain evidence="9">LEO 101</strain>
        <strain evidence="7">LEO 49</strain>
        <strain evidence="10">LEO 50</strain>
        <strain evidence="8">LEO 53</strain>
    </source>
</reference>
<gene>
    <name evidence="9" type="ORF">RJG58_02310</name>
    <name evidence="10" type="ORF">RMP69_02310</name>
    <name evidence="7" type="ORF">RMQ65_05785</name>
    <name evidence="8" type="ORF">RMQ67_02310</name>
</gene>
<keyword evidence="5" id="KW-0777">Teichoic acid biosynthesis</keyword>
<evidence type="ECO:0000256" key="6">
    <source>
        <dbReference type="ARBA" id="ARBA00023136"/>
    </source>
</evidence>
<dbReference type="GO" id="GO:0047355">
    <property type="term" value="F:CDP-glycerol glycerophosphotransferase activity"/>
    <property type="evidence" value="ECO:0007669"/>
    <property type="project" value="InterPro"/>
</dbReference>
<dbReference type="EMBL" id="CP135130">
    <property type="protein sequence ID" value="WNP38540.1"/>
    <property type="molecule type" value="Genomic_DNA"/>
</dbReference>
<protein>
    <submittedName>
        <fullName evidence="7">CDP-glycerol glycerophosphotransferase family protein</fullName>
    </submittedName>
</protein>
<dbReference type="Gene3D" id="3.40.50.11820">
    <property type="match status" value="1"/>
</dbReference>
<comment type="similarity">
    <text evidence="2">Belongs to the CDP-glycerol glycerophosphotransferase family.</text>
</comment>
<dbReference type="GO" id="GO:0019350">
    <property type="term" value="P:teichoic acid biosynthetic process"/>
    <property type="evidence" value="ECO:0007669"/>
    <property type="project" value="UniProtKB-KW"/>
</dbReference>
<keyword evidence="4" id="KW-0808">Transferase</keyword>
<dbReference type="InterPro" id="IPR043148">
    <property type="entry name" value="TagF_C"/>
</dbReference>
<evidence type="ECO:0000256" key="2">
    <source>
        <dbReference type="ARBA" id="ARBA00010488"/>
    </source>
</evidence>
<evidence type="ECO:0000313" key="8">
    <source>
        <dbReference type="EMBL" id="WNL32390.1"/>
    </source>
</evidence>
<evidence type="ECO:0000313" key="9">
    <source>
        <dbReference type="EMBL" id="WNP38540.1"/>
    </source>
</evidence>
<dbReference type="PANTHER" id="PTHR37316">
    <property type="entry name" value="TEICHOIC ACID GLYCEROL-PHOSPHATE PRIMASE"/>
    <property type="match status" value="1"/>
</dbReference>
<dbReference type="SUPFAM" id="SSF53756">
    <property type="entry name" value="UDP-Glycosyltransferase/glycogen phosphorylase"/>
    <property type="match status" value="1"/>
</dbReference>
<name>A0AA96DFF9_9BACT</name>
<keyword evidence="6" id="KW-0472">Membrane</keyword>